<dbReference type="AlphaFoldDB" id="A0A3G8M5D8"/>
<keyword evidence="2" id="KW-1133">Transmembrane helix</keyword>
<evidence type="ECO:0000313" key="5">
    <source>
        <dbReference type="Proteomes" id="UP000273982"/>
    </source>
</evidence>
<dbReference type="EMBL" id="CP044328">
    <property type="protein sequence ID" value="QGM92546.1"/>
    <property type="molecule type" value="Genomic_DNA"/>
</dbReference>
<feature type="transmembrane region" description="Helical" evidence="2">
    <location>
        <begin position="15"/>
        <end position="35"/>
    </location>
</feature>
<organism evidence="3 5">
    <name type="scientific">Methylocystis rosea</name>
    <dbReference type="NCBI Taxonomy" id="173366"/>
    <lineage>
        <taxon>Bacteria</taxon>
        <taxon>Pseudomonadati</taxon>
        <taxon>Pseudomonadota</taxon>
        <taxon>Alphaproteobacteria</taxon>
        <taxon>Hyphomicrobiales</taxon>
        <taxon>Methylocystaceae</taxon>
        <taxon>Methylocystis</taxon>
    </lineage>
</organism>
<proteinExistence type="inferred from homology"/>
<dbReference type="Pfam" id="PF02325">
    <property type="entry name" value="CCB3_YggT"/>
    <property type="match status" value="1"/>
</dbReference>
<protein>
    <submittedName>
        <fullName evidence="3">YggT family protein</fullName>
    </submittedName>
</protein>
<reference evidence="3 5" key="1">
    <citation type="submission" date="2018-11" db="EMBL/GenBank/DDBJ databases">
        <title>Genome squencing of methanotrophic bacteria isolated from alkaline groundwater in Korea.</title>
        <authorList>
            <person name="Nguyen L.N."/>
        </authorList>
    </citation>
    <scope>NUCLEOTIDE SEQUENCE [LARGE SCALE GENOMIC DNA]</scope>
    <source>
        <strain evidence="3 5">GW6</strain>
    </source>
</reference>
<dbReference type="PANTHER" id="PTHR33219:SF14">
    <property type="entry name" value="PROTEIN COFACTOR ASSEMBLY OF COMPLEX C SUBUNIT B CCB3, CHLOROPLASTIC-RELATED"/>
    <property type="match status" value="1"/>
</dbReference>
<evidence type="ECO:0000313" key="3">
    <source>
        <dbReference type="EMBL" id="AZG76372.1"/>
    </source>
</evidence>
<evidence type="ECO:0000313" key="6">
    <source>
        <dbReference type="Proteomes" id="UP000424673"/>
    </source>
</evidence>
<dbReference type="GO" id="GO:0016020">
    <property type="term" value="C:membrane"/>
    <property type="evidence" value="ECO:0007669"/>
    <property type="project" value="InterPro"/>
</dbReference>
<dbReference type="KEGG" id="mros:EHO51_06310"/>
<gene>
    <name evidence="3" type="ORF">EHO51_06310</name>
    <name evidence="4" type="ORF">F7D13_00055</name>
</gene>
<dbReference type="InterPro" id="IPR003425">
    <property type="entry name" value="CCB3/YggT"/>
</dbReference>
<accession>A0A3G8M5D8</accession>
<dbReference type="Proteomes" id="UP000273982">
    <property type="component" value="Chromosome"/>
</dbReference>
<evidence type="ECO:0000256" key="1">
    <source>
        <dbReference type="ARBA" id="ARBA00010894"/>
    </source>
</evidence>
<keyword evidence="6" id="KW-1185">Reference proteome</keyword>
<dbReference type="PANTHER" id="PTHR33219">
    <property type="entry name" value="YLMG HOMOLOG PROTEIN 2, CHLOROPLASTIC"/>
    <property type="match status" value="1"/>
</dbReference>
<evidence type="ECO:0000256" key="2">
    <source>
        <dbReference type="SAM" id="Phobius"/>
    </source>
</evidence>
<dbReference type="RefSeq" id="WP_026222972.1">
    <property type="nucleotide sequence ID" value="NZ_CP034086.1"/>
</dbReference>
<reference evidence="4 6" key="3">
    <citation type="journal article" date="2021" name="AMB Express">
        <title>Isolation and characterisation of Methylocystis spp. for poly-3-hydroxybutyrate production using waste methane feedstocks.</title>
        <authorList>
            <person name="Rumah B.L."/>
            <person name="Stead C.E."/>
            <person name="Claxton Stevens B.H."/>
            <person name="Minton N.P."/>
            <person name="Grosse-Honebrink A."/>
            <person name="Zhang Y."/>
        </authorList>
    </citation>
    <scope>NUCLEOTIDE SEQUENCE [LARGE SCALE GENOMIC DNA]</scope>
    <source>
        <strain evidence="4 6">BRCS1</strain>
    </source>
</reference>
<keyword evidence="2" id="KW-0472">Membrane</keyword>
<sequence>MSYAMVKLLLTIIDIYWWILLATVVVSWLTAFDVINMRSNVAYSIWKWLNAMTEPLLGPIRSVLPSVGGLDISPLILLLLMQFLRDLIANSAGAYALG</sequence>
<evidence type="ECO:0000313" key="4">
    <source>
        <dbReference type="EMBL" id="QGM92546.1"/>
    </source>
</evidence>
<keyword evidence="2" id="KW-0812">Transmembrane</keyword>
<comment type="similarity">
    <text evidence="1">Belongs to the YggT family.</text>
</comment>
<dbReference type="EMBL" id="CP034086">
    <property type="protein sequence ID" value="AZG76372.1"/>
    <property type="molecule type" value="Genomic_DNA"/>
</dbReference>
<dbReference type="Proteomes" id="UP000424673">
    <property type="component" value="Chromosome"/>
</dbReference>
<name>A0A3G8M5D8_9HYPH</name>
<reference evidence="6" key="2">
    <citation type="submission" date="2019-09" db="EMBL/GenBank/DDBJ databases">
        <title>Isolation and complete genome sequencing of Methylocystis species.</title>
        <authorList>
            <person name="Rumah B.L."/>
            <person name="Stead C.E."/>
            <person name="Stevens B.C."/>
            <person name="Minton N.P."/>
            <person name="Grosse-Honebrink A."/>
            <person name="Zhang Y."/>
        </authorList>
    </citation>
    <scope>NUCLEOTIDE SEQUENCE [LARGE SCALE GENOMIC DNA]</scope>
    <source>
        <strain evidence="6">BRCS1</strain>
    </source>
</reference>